<dbReference type="InterPro" id="IPR046335">
    <property type="entry name" value="LacI/GalR-like_sensor"/>
</dbReference>
<organism evidence="6 7">
    <name type="scientific">Paenibacillus hemerocallicola</name>
    <dbReference type="NCBI Taxonomy" id="1172614"/>
    <lineage>
        <taxon>Bacteria</taxon>
        <taxon>Bacillati</taxon>
        <taxon>Bacillota</taxon>
        <taxon>Bacilli</taxon>
        <taxon>Bacillales</taxon>
        <taxon>Paenibacillaceae</taxon>
        <taxon>Paenibacillus</taxon>
    </lineage>
</organism>
<evidence type="ECO:0000259" key="5">
    <source>
        <dbReference type="PROSITE" id="PS50932"/>
    </source>
</evidence>
<dbReference type="EMBL" id="VDCQ01000050">
    <property type="protein sequence ID" value="TNJ63007.1"/>
    <property type="molecule type" value="Genomic_DNA"/>
</dbReference>
<comment type="caution">
    <text evidence="6">The sequence shown here is derived from an EMBL/GenBank/DDBJ whole genome shotgun (WGS) entry which is preliminary data.</text>
</comment>
<gene>
    <name evidence="6" type="ORF">FE784_28055</name>
</gene>
<name>A0A5C4T3Y3_9BACL</name>
<keyword evidence="3" id="KW-0238">DNA-binding</keyword>
<dbReference type="Pfam" id="PF00356">
    <property type="entry name" value="LacI"/>
    <property type="match status" value="1"/>
</dbReference>
<feature type="domain" description="HTH lacI-type" evidence="5">
    <location>
        <begin position="6"/>
        <end position="60"/>
    </location>
</feature>
<evidence type="ECO:0000256" key="4">
    <source>
        <dbReference type="ARBA" id="ARBA00023163"/>
    </source>
</evidence>
<accession>A0A5C4T3Y3</accession>
<dbReference type="PROSITE" id="PS50932">
    <property type="entry name" value="HTH_LACI_2"/>
    <property type="match status" value="1"/>
</dbReference>
<dbReference type="SUPFAM" id="SSF47413">
    <property type="entry name" value="lambda repressor-like DNA-binding domains"/>
    <property type="match status" value="1"/>
</dbReference>
<evidence type="ECO:0000256" key="3">
    <source>
        <dbReference type="ARBA" id="ARBA00023125"/>
    </source>
</evidence>
<dbReference type="AlphaFoldDB" id="A0A5C4T3Y3"/>
<dbReference type="SMART" id="SM00354">
    <property type="entry name" value="HTH_LACI"/>
    <property type="match status" value="1"/>
</dbReference>
<dbReference type="PANTHER" id="PTHR30146">
    <property type="entry name" value="LACI-RELATED TRANSCRIPTIONAL REPRESSOR"/>
    <property type="match status" value="1"/>
</dbReference>
<dbReference type="Pfam" id="PF13377">
    <property type="entry name" value="Peripla_BP_3"/>
    <property type="match status" value="1"/>
</dbReference>
<dbReference type="Gene3D" id="1.10.260.40">
    <property type="entry name" value="lambda repressor-like DNA-binding domains"/>
    <property type="match status" value="1"/>
</dbReference>
<dbReference type="OrthoDB" id="2526930at2"/>
<dbReference type="GO" id="GO:0000976">
    <property type="term" value="F:transcription cis-regulatory region binding"/>
    <property type="evidence" value="ECO:0007669"/>
    <property type="project" value="TreeGrafter"/>
</dbReference>
<dbReference type="SUPFAM" id="SSF53822">
    <property type="entry name" value="Periplasmic binding protein-like I"/>
    <property type="match status" value="1"/>
</dbReference>
<dbReference type="Gene3D" id="3.40.50.2300">
    <property type="match status" value="2"/>
</dbReference>
<protein>
    <submittedName>
        <fullName evidence="6">LacI family transcriptional regulator</fullName>
    </submittedName>
</protein>
<dbReference type="PANTHER" id="PTHR30146:SF148">
    <property type="entry name" value="HTH-TYPE TRANSCRIPTIONAL REPRESSOR PURR-RELATED"/>
    <property type="match status" value="1"/>
</dbReference>
<evidence type="ECO:0000313" key="6">
    <source>
        <dbReference type="EMBL" id="TNJ63007.1"/>
    </source>
</evidence>
<dbReference type="RefSeq" id="WP_139605564.1">
    <property type="nucleotide sequence ID" value="NZ_VDCQ01000050.1"/>
</dbReference>
<dbReference type="InterPro" id="IPR010982">
    <property type="entry name" value="Lambda_DNA-bd_dom_sf"/>
</dbReference>
<keyword evidence="7" id="KW-1185">Reference proteome</keyword>
<keyword evidence="2" id="KW-0805">Transcription regulation</keyword>
<dbReference type="CDD" id="cd01392">
    <property type="entry name" value="HTH_LacI"/>
    <property type="match status" value="1"/>
</dbReference>
<evidence type="ECO:0000256" key="1">
    <source>
        <dbReference type="ARBA" id="ARBA00022491"/>
    </source>
</evidence>
<evidence type="ECO:0000256" key="2">
    <source>
        <dbReference type="ARBA" id="ARBA00023015"/>
    </source>
</evidence>
<dbReference type="GO" id="GO:0003700">
    <property type="term" value="F:DNA-binding transcription factor activity"/>
    <property type="evidence" value="ECO:0007669"/>
    <property type="project" value="TreeGrafter"/>
</dbReference>
<keyword evidence="1" id="KW-0678">Repressor</keyword>
<dbReference type="InterPro" id="IPR028082">
    <property type="entry name" value="Peripla_BP_I"/>
</dbReference>
<evidence type="ECO:0000313" key="7">
    <source>
        <dbReference type="Proteomes" id="UP000307943"/>
    </source>
</evidence>
<keyword evidence="4" id="KW-0804">Transcription</keyword>
<dbReference type="InterPro" id="IPR000843">
    <property type="entry name" value="HTH_LacI"/>
</dbReference>
<sequence length="344" mass="39735">MSRKEITLRHLADELGLTIQTVSKALRGRPGMSEETRSKVIRLARKLGYITKEQVDSLIVDRIAPYPYVQRRFVLIQNDGSQNHNRLLLKGLHERFWEIGHTVEPVLLPGELKAGDFGDWAESKGLSYAEGIFIAPRLSVHSLEEKLLRLPVPRILLNYPSPESKVDCVIWDVYEAIYQSVRHLSRMGHSRVMYVGDIESQRGFILRWQAFAEAMREAGNEVRPEEHAIVRQPADDWLRRFEAAYRRYRPTAILCGIDEETAPVYYSLLKMGVRIPQDCSLIALLNEQTEHLPLLTRPLLLIREAGYRAADRMLWRIANPHLPYEEIRLRGDFYAGSTVLKRLE</sequence>
<proteinExistence type="predicted"/>
<dbReference type="Proteomes" id="UP000307943">
    <property type="component" value="Unassembled WGS sequence"/>
</dbReference>
<reference evidence="6 7" key="1">
    <citation type="submission" date="2019-05" db="EMBL/GenBank/DDBJ databases">
        <title>We sequenced the genome of Paenibacillus hemerocallicola KCTC 33185 for further insight into its adaptation and study the phylogeny of Paenibacillus.</title>
        <authorList>
            <person name="Narsing Rao M.P."/>
        </authorList>
    </citation>
    <scope>NUCLEOTIDE SEQUENCE [LARGE SCALE GENOMIC DNA]</scope>
    <source>
        <strain evidence="6 7">KCTC 33185</strain>
    </source>
</reference>